<accession>A0A6P4ZNA8</accession>
<evidence type="ECO:0000259" key="1">
    <source>
        <dbReference type="PROSITE" id="PS50086"/>
    </source>
</evidence>
<dbReference type="SUPFAM" id="SSF47923">
    <property type="entry name" value="Ypt/Rab-GAP domain of gyp1p"/>
    <property type="match status" value="2"/>
</dbReference>
<dbReference type="InterPro" id="IPR042507">
    <property type="entry name" value="TBC1D19"/>
</dbReference>
<protein>
    <submittedName>
        <fullName evidence="3">TBC1 domain family member 19-like isoform X1</fullName>
    </submittedName>
</protein>
<dbReference type="RefSeq" id="XP_019642735.1">
    <property type="nucleotide sequence ID" value="XM_019787176.1"/>
</dbReference>
<gene>
    <name evidence="3" type="primary">LOC109484016</name>
</gene>
<reference evidence="3" key="1">
    <citation type="submission" date="2025-08" db="UniProtKB">
        <authorList>
            <consortium name="RefSeq"/>
        </authorList>
    </citation>
    <scope>IDENTIFICATION</scope>
    <source>
        <tissue evidence="3">Gonad</tissue>
    </source>
</reference>
<dbReference type="Proteomes" id="UP000515135">
    <property type="component" value="Unplaced"/>
</dbReference>
<feature type="domain" description="Rab-GAP TBC" evidence="1">
    <location>
        <begin position="252"/>
        <end position="473"/>
    </location>
</feature>
<dbReference type="PROSITE" id="PS50086">
    <property type="entry name" value="TBC_RABGAP"/>
    <property type="match status" value="1"/>
</dbReference>
<dbReference type="Gene3D" id="1.10.472.80">
    <property type="entry name" value="Ypt/Rab-GAP domain of gyp1p, domain 3"/>
    <property type="match status" value="1"/>
</dbReference>
<dbReference type="Pfam" id="PF00566">
    <property type="entry name" value="RabGAP-TBC"/>
    <property type="match status" value="1"/>
</dbReference>
<name>A0A6P4ZNA8_BRABE</name>
<proteinExistence type="predicted"/>
<dbReference type="PANTHER" id="PTHR16110:SF1">
    <property type="entry name" value="TBC1 DOMAIN FAMILY MEMBER 19"/>
    <property type="match status" value="1"/>
</dbReference>
<dbReference type="OrthoDB" id="10249775at2759"/>
<dbReference type="InterPro" id="IPR035969">
    <property type="entry name" value="Rab-GAP_TBC_sf"/>
</dbReference>
<dbReference type="SMART" id="SM00164">
    <property type="entry name" value="TBC"/>
    <property type="match status" value="1"/>
</dbReference>
<dbReference type="KEGG" id="bbel:109484016"/>
<evidence type="ECO:0000313" key="3">
    <source>
        <dbReference type="RefSeq" id="XP_019642735.1"/>
    </source>
</evidence>
<sequence length="524" mass="59706">MAVPADMELSHLVDLVTRNLKATPLYTDMRQAATAQAQKENFHLGDLKQSLLSALQESGWERKLRNAVYREMLICAQRELSIAPPEDQKEPLTYMRKAQAAWEKRILKSLNSMCTELSVPLARRRPPQEQKELLSRWSELGTEEPDLSHFRPVYAPKDFLEVLVNLRNPNSNWSEQASHCNLWGLVQLPLRTKTRKQLQADFSELSISEPQAGVDDSPEIPADVFASERTKLGRRVLEAEHSPLAQQYAKKGCPTGLRGAIWAQILGVKVDSVDQLYYQQLKSYVIHHDLLIDSLIYKDVKLTAANDDYYFVFEDLLHQILLIFSRDTTVLRCFAHTSATPAKSYIRGKLGLEEFQVTYPPSGVIPFHGFTMYCASLCFVYDEPARLYFVFREMYTRYFSHLHHMSSHPQGIVSLCALFESLLQTHEPELFYHLKGVGAPPLKIAFKWLMRAFAGFLGSDQLLLLWDRVLGFDSLEILSVLAFAIFSFRRTNLLEVSSYAAAEAVLSDLTTLKLVPLLQLALFS</sequence>
<dbReference type="InterPro" id="IPR000195">
    <property type="entry name" value="Rab-GAP-TBC_dom"/>
</dbReference>
<evidence type="ECO:0000313" key="2">
    <source>
        <dbReference type="Proteomes" id="UP000515135"/>
    </source>
</evidence>
<dbReference type="PANTHER" id="PTHR16110">
    <property type="entry name" value="TBC1 DOMAIN FAMILY MEMBER 19"/>
    <property type="match status" value="1"/>
</dbReference>
<dbReference type="GeneID" id="109484016"/>
<organism evidence="2 3">
    <name type="scientific">Branchiostoma belcheri</name>
    <name type="common">Amphioxus</name>
    <dbReference type="NCBI Taxonomy" id="7741"/>
    <lineage>
        <taxon>Eukaryota</taxon>
        <taxon>Metazoa</taxon>
        <taxon>Chordata</taxon>
        <taxon>Cephalochordata</taxon>
        <taxon>Leptocardii</taxon>
        <taxon>Amphioxiformes</taxon>
        <taxon>Branchiostomatidae</taxon>
        <taxon>Branchiostoma</taxon>
    </lineage>
</organism>
<dbReference type="AlphaFoldDB" id="A0A6P4ZNA8"/>
<keyword evidence="2" id="KW-1185">Reference proteome</keyword>